<name>A0A1H7IJE5_OLID1</name>
<feature type="compositionally biased region" description="Acidic residues" evidence="1">
    <location>
        <begin position="269"/>
        <end position="284"/>
    </location>
</feature>
<evidence type="ECO:0000313" key="3">
    <source>
        <dbReference type="Proteomes" id="UP000199421"/>
    </source>
</evidence>
<sequence>MNKRVVFLLLIGICLFPYCRKTDQIRKPEEVTGGQQQVISADQAKKWFENRMESAGNQRRARSYIGVPSWGRSYSLSNQGENGILKVAIENYPIRFGYRDILFQLQPDGQVHSTILEVRVDSTYLTGKITAESGTHGIRHYIQNSDFTGDIYYFEPLSNELLKGWRYEKGAVKYRLVPKVASGARMAGGIDNEESNDDGGGDNGGLPDGWTGNNDDGYNLPPVDVYPEPTEPDPGPDVPVEEPYNPPSYPVGGGGNGSGGGGGPIDSPQEGDYENGDQTDSEVTDEFSNPCFSAVLSRINNGQLNNFISQVLTGMFGTSELFLVRFYDEPLPNYLDGDTRAQRNPDGSYTIQIALNSDVLAGAAQEYIAATIMHEVVHAYMDVRGNPLKDQNYLQHMEMAAFYVSKMQHGLMETFPGITADPAEALAWGGLRESLSWQSMVGSSPTKANQIVNTNSQYRTGGAGTHCN</sequence>
<feature type="region of interest" description="Disordered" evidence="1">
    <location>
        <begin position="187"/>
        <end position="284"/>
    </location>
</feature>
<proteinExistence type="predicted"/>
<dbReference type="STRING" id="407022.SAMN05661044_00724"/>
<dbReference type="EMBL" id="FOAF01000001">
    <property type="protein sequence ID" value="SEK62528.1"/>
    <property type="molecule type" value="Genomic_DNA"/>
</dbReference>
<dbReference type="OrthoDB" id="710582at2"/>
<dbReference type="RefSeq" id="WP_093318432.1">
    <property type="nucleotide sequence ID" value="NZ_FOAF01000001.1"/>
</dbReference>
<feature type="compositionally biased region" description="Gly residues" evidence="1">
    <location>
        <begin position="251"/>
        <end position="264"/>
    </location>
</feature>
<evidence type="ECO:0000256" key="1">
    <source>
        <dbReference type="SAM" id="MobiDB-lite"/>
    </source>
</evidence>
<dbReference type="Proteomes" id="UP000199421">
    <property type="component" value="Unassembled WGS sequence"/>
</dbReference>
<organism evidence="2 3">
    <name type="scientific">Olivibacter domesticus</name>
    <name type="common">Pseudosphingobacterium domesticum</name>
    <dbReference type="NCBI Taxonomy" id="407022"/>
    <lineage>
        <taxon>Bacteria</taxon>
        <taxon>Pseudomonadati</taxon>
        <taxon>Bacteroidota</taxon>
        <taxon>Sphingobacteriia</taxon>
        <taxon>Sphingobacteriales</taxon>
        <taxon>Sphingobacteriaceae</taxon>
        <taxon>Olivibacter</taxon>
    </lineage>
</organism>
<evidence type="ECO:0008006" key="4">
    <source>
        <dbReference type="Google" id="ProtNLM"/>
    </source>
</evidence>
<keyword evidence="3" id="KW-1185">Reference proteome</keyword>
<reference evidence="3" key="1">
    <citation type="submission" date="2016-10" db="EMBL/GenBank/DDBJ databases">
        <authorList>
            <person name="Varghese N."/>
            <person name="Submissions S."/>
        </authorList>
    </citation>
    <scope>NUCLEOTIDE SEQUENCE [LARGE SCALE GENOMIC DNA]</scope>
    <source>
        <strain evidence="3">DSM 18733</strain>
    </source>
</reference>
<protein>
    <recommendedName>
        <fullName evidence="4">SprT-like family protein</fullName>
    </recommendedName>
</protein>
<dbReference type="AlphaFoldDB" id="A0A1H7IJE5"/>
<gene>
    <name evidence="2" type="ORF">SAMN05661044_00724</name>
</gene>
<accession>A0A1H7IJE5</accession>
<feature type="compositionally biased region" description="Acidic residues" evidence="1">
    <location>
        <begin position="191"/>
        <end position="200"/>
    </location>
</feature>
<evidence type="ECO:0000313" key="2">
    <source>
        <dbReference type="EMBL" id="SEK62528.1"/>
    </source>
</evidence>